<dbReference type="AlphaFoldDB" id="A0A7X0XVW4"/>
<dbReference type="EMBL" id="JAARVG010000003">
    <property type="protein sequence ID" value="MBC1792549.1"/>
    <property type="molecule type" value="Genomic_DNA"/>
</dbReference>
<evidence type="ECO:0000256" key="1">
    <source>
        <dbReference type="ARBA" id="ARBA00023172"/>
    </source>
</evidence>
<gene>
    <name evidence="2" type="ORF">HCA52_03880</name>
</gene>
<dbReference type="InterPro" id="IPR011010">
    <property type="entry name" value="DNA_brk_join_enz"/>
</dbReference>
<dbReference type="Pfam" id="PF00589">
    <property type="entry name" value="Phage_integrase"/>
    <property type="match status" value="1"/>
</dbReference>
<dbReference type="GO" id="GO:0015074">
    <property type="term" value="P:DNA integration"/>
    <property type="evidence" value="ECO:0007669"/>
    <property type="project" value="InterPro"/>
</dbReference>
<dbReference type="Proteomes" id="UP000539064">
    <property type="component" value="Unassembled WGS sequence"/>
</dbReference>
<name>A0A7X0XVW4_9LIST</name>
<dbReference type="InterPro" id="IPR013762">
    <property type="entry name" value="Integrase-like_cat_sf"/>
</dbReference>
<comment type="caution">
    <text evidence="2">The sequence shown here is derived from an EMBL/GenBank/DDBJ whole genome shotgun (WGS) entry which is preliminary data.</text>
</comment>
<dbReference type="GO" id="GO:0006310">
    <property type="term" value="P:DNA recombination"/>
    <property type="evidence" value="ECO:0007669"/>
    <property type="project" value="UniProtKB-KW"/>
</dbReference>
<sequence length="120" mass="14022">MLEKLITKQKAIKLAAGESYHNERFIFAKTNGYPQHAKQIANRFKQLLKLCKIEDKYTPHSFRHFYATLLEELQLLQVYIHKQLGYSSFETTQSTYIHITDNIKKEASAKISNLAKSFLQ</sequence>
<dbReference type="SUPFAM" id="SSF56349">
    <property type="entry name" value="DNA breaking-rejoining enzymes"/>
    <property type="match status" value="1"/>
</dbReference>
<organism evidence="2 3">
    <name type="scientific">Listeria booriae</name>
    <dbReference type="NCBI Taxonomy" id="1552123"/>
    <lineage>
        <taxon>Bacteria</taxon>
        <taxon>Bacillati</taxon>
        <taxon>Bacillota</taxon>
        <taxon>Bacilli</taxon>
        <taxon>Bacillales</taxon>
        <taxon>Listeriaceae</taxon>
        <taxon>Listeria</taxon>
    </lineage>
</organism>
<proteinExistence type="predicted"/>
<evidence type="ECO:0000313" key="3">
    <source>
        <dbReference type="Proteomes" id="UP000539064"/>
    </source>
</evidence>
<reference evidence="2 3" key="1">
    <citation type="submission" date="2020-03" db="EMBL/GenBank/DDBJ databases">
        <title>Soil Listeria distribution.</title>
        <authorList>
            <person name="Liao J."/>
            <person name="Wiedmann M."/>
        </authorList>
    </citation>
    <scope>NUCLEOTIDE SEQUENCE [LARGE SCALE GENOMIC DNA]</scope>
    <source>
        <strain evidence="2 3">FSL L7-0978</strain>
    </source>
</reference>
<keyword evidence="1" id="KW-0233">DNA recombination</keyword>
<dbReference type="GO" id="GO:0003677">
    <property type="term" value="F:DNA binding"/>
    <property type="evidence" value="ECO:0007669"/>
    <property type="project" value="InterPro"/>
</dbReference>
<dbReference type="PROSITE" id="PS51898">
    <property type="entry name" value="TYR_RECOMBINASE"/>
    <property type="match status" value="1"/>
</dbReference>
<dbReference type="InterPro" id="IPR002104">
    <property type="entry name" value="Integrase_catalytic"/>
</dbReference>
<dbReference type="Gene3D" id="1.10.443.10">
    <property type="entry name" value="Intergrase catalytic core"/>
    <property type="match status" value="1"/>
</dbReference>
<protein>
    <submittedName>
        <fullName evidence="2">Tyrosine-type recombinase/integrase</fullName>
    </submittedName>
</protein>
<evidence type="ECO:0000313" key="2">
    <source>
        <dbReference type="EMBL" id="MBC1792549.1"/>
    </source>
</evidence>
<accession>A0A7X0XVW4</accession>